<feature type="domain" description="Peptidase S1" evidence="9">
    <location>
        <begin position="356"/>
        <end position="544"/>
    </location>
</feature>
<evidence type="ECO:0000256" key="1">
    <source>
        <dbReference type="ARBA" id="ARBA00004613"/>
    </source>
</evidence>
<dbReference type="EnsemblMetazoa" id="PPAI002110-RA">
    <property type="protein sequence ID" value="PPAI002110-PA"/>
    <property type="gene ID" value="PPAI002110"/>
</dbReference>
<dbReference type="VEuPathDB" id="VectorBase:PPAPM1_005419"/>
<proteinExistence type="inferred from homology"/>
<dbReference type="PANTHER" id="PTHR24264:SF65">
    <property type="entry name" value="SRCR DOMAIN-CONTAINING PROTEIN"/>
    <property type="match status" value="1"/>
</dbReference>
<dbReference type="GO" id="GO:0006508">
    <property type="term" value="P:proteolysis"/>
    <property type="evidence" value="ECO:0007669"/>
    <property type="project" value="UniProtKB-KW"/>
</dbReference>
<dbReference type="CDD" id="cd00190">
    <property type="entry name" value="Tryp_SPc"/>
    <property type="match status" value="1"/>
</dbReference>
<dbReference type="PROSITE" id="PS00134">
    <property type="entry name" value="TRYPSIN_HIS"/>
    <property type="match status" value="1"/>
</dbReference>
<keyword evidence="11" id="KW-1185">Reference proteome</keyword>
<dbReference type="SUPFAM" id="SSF50494">
    <property type="entry name" value="Trypsin-like serine proteases"/>
    <property type="match status" value="1"/>
</dbReference>
<dbReference type="InterPro" id="IPR009003">
    <property type="entry name" value="Peptidase_S1_PA"/>
</dbReference>
<dbReference type="PRINTS" id="PR00722">
    <property type="entry name" value="CHYMOTRYPSIN"/>
</dbReference>
<feature type="region of interest" description="Disordered" evidence="8">
    <location>
        <begin position="147"/>
        <end position="166"/>
    </location>
</feature>
<evidence type="ECO:0000259" key="9">
    <source>
        <dbReference type="PROSITE" id="PS50240"/>
    </source>
</evidence>
<dbReference type="InterPro" id="IPR043504">
    <property type="entry name" value="Peptidase_S1_PA_chymotrypsin"/>
</dbReference>
<comment type="subcellular location">
    <subcellularLocation>
        <location evidence="1">Secreted</location>
    </subcellularLocation>
</comment>
<dbReference type="InterPro" id="IPR000884">
    <property type="entry name" value="TSP1_rpt"/>
</dbReference>
<keyword evidence="4" id="KW-0378">Hydrolase</keyword>
<dbReference type="EMBL" id="AJVK01023929">
    <property type="status" value="NOT_ANNOTATED_CDS"/>
    <property type="molecule type" value="Genomic_DNA"/>
</dbReference>
<dbReference type="SMART" id="SM00020">
    <property type="entry name" value="Tryp_SPc"/>
    <property type="match status" value="1"/>
</dbReference>
<evidence type="ECO:0000256" key="8">
    <source>
        <dbReference type="SAM" id="MobiDB-lite"/>
    </source>
</evidence>
<evidence type="ECO:0000256" key="5">
    <source>
        <dbReference type="ARBA" id="ARBA00022825"/>
    </source>
</evidence>
<protein>
    <recommendedName>
        <fullName evidence="9">Peptidase S1 domain-containing protein</fullName>
    </recommendedName>
</protein>
<reference evidence="10" key="1">
    <citation type="submission" date="2022-08" db="UniProtKB">
        <authorList>
            <consortium name="EnsemblMetazoa"/>
        </authorList>
    </citation>
    <scope>IDENTIFICATION</scope>
    <source>
        <strain evidence="10">Israel</strain>
    </source>
</reference>
<evidence type="ECO:0000256" key="6">
    <source>
        <dbReference type="ARBA" id="ARBA00023157"/>
    </source>
</evidence>
<feature type="compositionally biased region" description="Basic and acidic residues" evidence="8">
    <location>
        <begin position="12"/>
        <end position="22"/>
    </location>
</feature>
<dbReference type="AlphaFoldDB" id="A0A1B0GM42"/>
<dbReference type="InterPro" id="IPR001254">
    <property type="entry name" value="Trypsin_dom"/>
</dbReference>
<evidence type="ECO:0000256" key="7">
    <source>
        <dbReference type="ARBA" id="ARBA00024195"/>
    </source>
</evidence>
<evidence type="ECO:0000256" key="3">
    <source>
        <dbReference type="ARBA" id="ARBA00022670"/>
    </source>
</evidence>
<dbReference type="GO" id="GO:0004252">
    <property type="term" value="F:serine-type endopeptidase activity"/>
    <property type="evidence" value="ECO:0007669"/>
    <property type="project" value="InterPro"/>
</dbReference>
<dbReference type="VEuPathDB" id="VectorBase:PPAI002110"/>
<dbReference type="FunFam" id="2.40.10.10:FF:000002">
    <property type="entry name" value="Transmembrane protease serine"/>
    <property type="match status" value="1"/>
</dbReference>
<feature type="compositionally biased region" description="Polar residues" evidence="8">
    <location>
        <begin position="1"/>
        <end position="10"/>
    </location>
</feature>
<evidence type="ECO:0000313" key="11">
    <source>
        <dbReference type="Proteomes" id="UP000092462"/>
    </source>
</evidence>
<keyword evidence="5" id="KW-0720">Serine protease</keyword>
<name>A0A1B0GM42_PHLPP</name>
<evidence type="ECO:0000256" key="4">
    <source>
        <dbReference type="ARBA" id="ARBA00022801"/>
    </source>
</evidence>
<dbReference type="Proteomes" id="UP000092462">
    <property type="component" value="Unassembled WGS sequence"/>
</dbReference>
<dbReference type="Gene3D" id="2.40.10.10">
    <property type="entry name" value="Trypsin-like serine proteases"/>
    <property type="match status" value="1"/>
</dbReference>
<dbReference type="PANTHER" id="PTHR24264">
    <property type="entry name" value="TRYPSIN-RELATED"/>
    <property type="match status" value="1"/>
</dbReference>
<dbReference type="PROSITE" id="PS50240">
    <property type="entry name" value="TRYPSIN_DOM"/>
    <property type="match status" value="1"/>
</dbReference>
<dbReference type="InterPro" id="IPR018114">
    <property type="entry name" value="TRYPSIN_HIS"/>
</dbReference>
<keyword evidence="2" id="KW-0964">Secreted</keyword>
<feature type="region of interest" description="Disordered" evidence="8">
    <location>
        <begin position="1"/>
        <end position="29"/>
    </location>
</feature>
<accession>A0A1B0GM42</accession>
<feature type="compositionally biased region" description="Basic and acidic residues" evidence="8">
    <location>
        <begin position="147"/>
        <end position="164"/>
    </location>
</feature>
<evidence type="ECO:0000256" key="2">
    <source>
        <dbReference type="ARBA" id="ARBA00022525"/>
    </source>
</evidence>
<keyword evidence="6" id="KW-1015">Disulfide bond</keyword>
<sequence length="544" mass="62992">MRTTHVQSARSHLRDAISHDPDWPAPHHLANDLKSVQHDLRDLHREGVRLSGRSRRWSHRRRLGGTDFSPWSTWSHCDIHCKQKRERFCTNRRKCRGTRHLEERRCRRCSPRSGQSLNTHDDIDYFAISQPKEMAKKKLLVKIVKKKDDRGRKRKGNSTEHETTFDDSLWDIPGDHHRSPKGLGQGLMKRMGDIVDDDDYAYEDDQVEEVPLKKIATRGRENAVINMPTTGRFRRVYSKWSKWSKCTAKCTTRRFKRCRIPEICGHEVLREVAYCYTEGSFCEQWISSQMHTPSRFPARSAALAQDPFFSSRRDLNSIASHPTLPPKEHPEFKPQNLKCGIPAIRPRRDYFRMLKIIGGRSARRGQWPWQVAIFNRFKEAFCGGTLISPLWIITAAHCVRKRLYVRLGEHNLEVPDRTEVEYRVEYAIKHPKYDKKTVDNDVAMLKLPREMIPSPFIGFACLPDKFQSLPVGAQCTIIGWGKKRDQDDAGTNVLHEAEVPIITNEECKAVYYDYTITKNMFCAGHKKGRIDSCSGDSGGPILCR</sequence>
<keyword evidence="3" id="KW-0645">Protease</keyword>
<dbReference type="Pfam" id="PF00089">
    <property type="entry name" value="Trypsin"/>
    <property type="match status" value="1"/>
</dbReference>
<dbReference type="InterPro" id="IPR050127">
    <property type="entry name" value="Serine_Proteases_S1"/>
</dbReference>
<dbReference type="PROSITE" id="PS50092">
    <property type="entry name" value="TSP1"/>
    <property type="match status" value="1"/>
</dbReference>
<dbReference type="FunFam" id="2.40.10.10:FF:000005">
    <property type="entry name" value="Serine protease 37"/>
    <property type="match status" value="1"/>
</dbReference>
<dbReference type="PROSITE" id="PS00135">
    <property type="entry name" value="TRYPSIN_SER"/>
    <property type="match status" value="1"/>
</dbReference>
<evidence type="ECO:0000313" key="10">
    <source>
        <dbReference type="EnsemblMetazoa" id="PPAI002110-PA"/>
    </source>
</evidence>
<dbReference type="SMART" id="SM00209">
    <property type="entry name" value="TSP1"/>
    <property type="match status" value="2"/>
</dbReference>
<dbReference type="InterPro" id="IPR001314">
    <property type="entry name" value="Peptidase_S1A"/>
</dbReference>
<organism evidence="10 11">
    <name type="scientific">Phlebotomus papatasi</name>
    <name type="common">Sandfly</name>
    <dbReference type="NCBI Taxonomy" id="29031"/>
    <lineage>
        <taxon>Eukaryota</taxon>
        <taxon>Metazoa</taxon>
        <taxon>Ecdysozoa</taxon>
        <taxon>Arthropoda</taxon>
        <taxon>Hexapoda</taxon>
        <taxon>Insecta</taxon>
        <taxon>Pterygota</taxon>
        <taxon>Neoptera</taxon>
        <taxon>Endopterygota</taxon>
        <taxon>Diptera</taxon>
        <taxon>Nematocera</taxon>
        <taxon>Psychodoidea</taxon>
        <taxon>Psychodidae</taxon>
        <taxon>Phlebotomus</taxon>
        <taxon>Phlebotomus</taxon>
    </lineage>
</organism>
<dbReference type="InterPro" id="IPR033116">
    <property type="entry name" value="TRYPSIN_SER"/>
</dbReference>
<comment type="similarity">
    <text evidence="7">Belongs to the peptidase S1 family. CLIP subfamily.</text>
</comment>
<dbReference type="GO" id="GO:0005615">
    <property type="term" value="C:extracellular space"/>
    <property type="evidence" value="ECO:0007669"/>
    <property type="project" value="TreeGrafter"/>
</dbReference>